<gene>
    <name evidence="1" type="ORF">AAE3_LOCUS12222</name>
</gene>
<dbReference type="Proteomes" id="UP000467700">
    <property type="component" value="Unassembled WGS sequence"/>
</dbReference>
<evidence type="ECO:0000313" key="1">
    <source>
        <dbReference type="EMBL" id="CAA7269967.1"/>
    </source>
</evidence>
<sequence>MPNEDDVIGGSFFPSLRRLDFAFSKSWTICRLAKNSVNEPIDDPIDDPDFALTPYLSSMHLSSVKILRISGRKLPYSFIEFLLPSGVDGSKATVFSDLESLTLEGFVTAGGLISWFICEHFALRSGNGQQPLKKARILVEGLAKNYVKDSRTFKLLKNKGLAVHFTVSNHFCRPPTNQGGAWTHLQL</sequence>
<comment type="caution">
    <text evidence="1">The sequence shown here is derived from an EMBL/GenBank/DDBJ whole genome shotgun (WGS) entry which is preliminary data.</text>
</comment>
<evidence type="ECO:0000313" key="2">
    <source>
        <dbReference type="Proteomes" id="UP000467700"/>
    </source>
</evidence>
<name>A0A8S0WSL9_CYCAE</name>
<organism evidence="1 2">
    <name type="scientific">Cyclocybe aegerita</name>
    <name type="common">Black poplar mushroom</name>
    <name type="synonym">Agrocybe aegerita</name>
    <dbReference type="NCBI Taxonomy" id="1973307"/>
    <lineage>
        <taxon>Eukaryota</taxon>
        <taxon>Fungi</taxon>
        <taxon>Dikarya</taxon>
        <taxon>Basidiomycota</taxon>
        <taxon>Agaricomycotina</taxon>
        <taxon>Agaricomycetes</taxon>
        <taxon>Agaricomycetidae</taxon>
        <taxon>Agaricales</taxon>
        <taxon>Agaricineae</taxon>
        <taxon>Bolbitiaceae</taxon>
        <taxon>Cyclocybe</taxon>
    </lineage>
</organism>
<accession>A0A8S0WSL9</accession>
<keyword evidence="2" id="KW-1185">Reference proteome</keyword>
<dbReference type="EMBL" id="CACVBS010000083">
    <property type="protein sequence ID" value="CAA7269967.1"/>
    <property type="molecule type" value="Genomic_DNA"/>
</dbReference>
<protein>
    <submittedName>
        <fullName evidence="1">Uncharacterized protein</fullName>
    </submittedName>
</protein>
<dbReference type="AlphaFoldDB" id="A0A8S0WSL9"/>
<reference evidence="1 2" key="1">
    <citation type="submission" date="2020-01" db="EMBL/GenBank/DDBJ databases">
        <authorList>
            <person name="Gupta K D."/>
        </authorList>
    </citation>
    <scope>NUCLEOTIDE SEQUENCE [LARGE SCALE GENOMIC DNA]</scope>
</reference>
<proteinExistence type="predicted"/>